<evidence type="ECO:0000313" key="1">
    <source>
        <dbReference type="EMBL" id="GBM08283.1"/>
    </source>
</evidence>
<dbReference type="AlphaFoldDB" id="A0A4Y2CV77"/>
<proteinExistence type="predicted"/>
<dbReference type="Proteomes" id="UP000499080">
    <property type="component" value="Unassembled WGS sequence"/>
</dbReference>
<gene>
    <name evidence="1" type="ORF">AVEN_101418_1</name>
</gene>
<accession>A0A4Y2CV77</accession>
<keyword evidence="2" id="KW-1185">Reference proteome</keyword>
<protein>
    <submittedName>
        <fullName evidence="1">Uncharacterized protein</fullName>
    </submittedName>
</protein>
<evidence type="ECO:0000313" key="2">
    <source>
        <dbReference type="Proteomes" id="UP000499080"/>
    </source>
</evidence>
<comment type="caution">
    <text evidence="1">The sequence shown here is derived from an EMBL/GenBank/DDBJ whole genome shotgun (WGS) entry which is preliminary data.</text>
</comment>
<reference evidence="1 2" key="1">
    <citation type="journal article" date="2019" name="Sci. Rep.">
        <title>Orb-weaving spider Araneus ventricosus genome elucidates the spidroin gene catalogue.</title>
        <authorList>
            <person name="Kono N."/>
            <person name="Nakamura H."/>
            <person name="Ohtoshi R."/>
            <person name="Moran D.A.P."/>
            <person name="Shinohara A."/>
            <person name="Yoshida Y."/>
            <person name="Fujiwara M."/>
            <person name="Mori M."/>
            <person name="Tomita M."/>
            <person name="Arakawa K."/>
        </authorList>
    </citation>
    <scope>NUCLEOTIDE SEQUENCE [LARGE SCALE GENOMIC DNA]</scope>
</reference>
<organism evidence="1 2">
    <name type="scientific">Araneus ventricosus</name>
    <name type="common">Orbweaver spider</name>
    <name type="synonym">Epeira ventricosa</name>
    <dbReference type="NCBI Taxonomy" id="182803"/>
    <lineage>
        <taxon>Eukaryota</taxon>
        <taxon>Metazoa</taxon>
        <taxon>Ecdysozoa</taxon>
        <taxon>Arthropoda</taxon>
        <taxon>Chelicerata</taxon>
        <taxon>Arachnida</taxon>
        <taxon>Araneae</taxon>
        <taxon>Araneomorphae</taxon>
        <taxon>Entelegynae</taxon>
        <taxon>Araneoidea</taxon>
        <taxon>Araneidae</taxon>
        <taxon>Araneus</taxon>
    </lineage>
</organism>
<sequence>MLYQHPVLEQHEGYLGMDLVILNYDQMTRTTPDLAPPLQTSARHQREDVWPPQLSFSVQQAPYTTDLQWNRVWYLRPSGPEVETLPQGHRSLSSQFKVLFYSVEN</sequence>
<dbReference type="EMBL" id="BGPR01000255">
    <property type="protein sequence ID" value="GBM08283.1"/>
    <property type="molecule type" value="Genomic_DNA"/>
</dbReference>
<name>A0A4Y2CV77_ARAVE</name>